<dbReference type="AlphaFoldDB" id="A0A2A5JSB5"/>
<reference evidence="2" key="1">
    <citation type="journal article" date="2019" name="Genome Announc.">
        <title>Draft Genome Sequence of Pseudoalteromonas piscicida Strain 36Y ROTHPW, an Hypersaline Seawater Isolate from the South Coast of Sonora, Mexico.</title>
        <authorList>
            <person name="Sanchez-Diaz R."/>
            <person name="Molina-Garza Z.J."/>
            <person name="Cruz-Suarez L.E."/>
            <person name="Selvin J."/>
            <person name="Kiran G.S."/>
            <person name="Ibarra-Gamez J.C."/>
            <person name="Gomez-Gil B."/>
            <person name="Galaviz-Silva L."/>
        </authorList>
    </citation>
    <scope>NUCLEOTIDE SEQUENCE [LARGE SCALE GENOMIC DNA]</scope>
    <source>
        <strain evidence="2">36Y_RITHPW</strain>
    </source>
</reference>
<evidence type="ECO:0000313" key="2">
    <source>
        <dbReference type="Proteomes" id="UP000228621"/>
    </source>
</evidence>
<protein>
    <submittedName>
        <fullName evidence="1">Uncharacterized protein</fullName>
    </submittedName>
</protein>
<comment type="caution">
    <text evidence="1">The sequence shown here is derived from an EMBL/GenBank/DDBJ whole genome shotgun (WGS) entry which is preliminary data.</text>
</comment>
<accession>A0A2A5JSB5</accession>
<gene>
    <name evidence="1" type="ORF">CEX98_08075</name>
</gene>
<sequence length="68" mass="7639">MGNFSLVDFRFTFSNCSTIKAKGLLVVEPHTALKKSQKSINRENLADDNKICKVKVTIKGAERAFYCL</sequence>
<organism evidence="1 2">
    <name type="scientific">Pseudoalteromonas piscicida</name>
    <dbReference type="NCBI Taxonomy" id="43662"/>
    <lineage>
        <taxon>Bacteria</taxon>
        <taxon>Pseudomonadati</taxon>
        <taxon>Pseudomonadota</taxon>
        <taxon>Gammaproteobacteria</taxon>
        <taxon>Alteromonadales</taxon>
        <taxon>Pseudoalteromonadaceae</taxon>
        <taxon>Pseudoalteromonas</taxon>
    </lineage>
</organism>
<name>A0A2A5JSB5_PSEO7</name>
<evidence type="ECO:0000313" key="1">
    <source>
        <dbReference type="EMBL" id="PCK32277.1"/>
    </source>
</evidence>
<dbReference type="Proteomes" id="UP000228621">
    <property type="component" value="Unassembled WGS sequence"/>
</dbReference>
<keyword evidence="2" id="KW-1185">Reference proteome</keyword>
<proteinExistence type="predicted"/>
<dbReference type="EMBL" id="NKHF01000036">
    <property type="protein sequence ID" value="PCK32277.1"/>
    <property type="molecule type" value="Genomic_DNA"/>
</dbReference>